<protein>
    <submittedName>
        <fullName evidence="1">Uncharacterized protein</fullName>
    </submittedName>
</protein>
<name>A0A219AQ70_METCM</name>
<accession>A0A219AQ70</accession>
<gene>
    <name evidence="1" type="ORF">VFPPC_17936</name>
</gene>
<evidence type="ECO:0000313" key="1">
    <source>
        <dbReference type="EMBL" id="OWT42871.1"/>
    </source>
</evidence>
<reference evidence="1 2" key="1">
    <citation type="journal article" date="2016" name="PLoS Pathog.">
        <title>Biosynthesis of antibiotic leucinostatins in bio-control fungus Purpureocillium lilacinum and their inhibition on phytophthora revealed by genome mining.</title>
        <authorList>
            <person name="Wang G."/>
            <person name="Liu Z."/>
            <person name="Lin R."/>
            <person name="Li E."/>
            <person name="Mao Z."/>
            <person name="Ling J."/>
            <person name="Yang Y."/>
            <person name="Yin W.B."/>
            <person name="Xie B."/>
        </authorList>
    </citation>
    <scope>NUCLEOTIDE SEQUENCE [LARGE SCALE GENOMIC DNA]</scope>
    <source>
        <strain evidence="1">170</strain>
    </source>
</reference>
<dbReference type="EMBL" id="LSBJ02000005">
    <property type="protein sequence ID" value="OWT42871.1"/>
    <property type="molecule type" value="Genomic_DNA"/>
</dbReference>
<proteinExistence type="predicted"/>
<sequence>MFPDAGHSKVVHGNYLCEKWQSFRPLLSYYSPVHHVLESIKYLAPQVRASETLNAPSGDAVPRPRTLKPPCNHGRFMTCRH</sequence>
<dbReference type="Proteomes" id="UP000078397">
    <property type="component" value="Unassembled WGS sequence"/>
</dbReference>
<keyword evidence="2" id="KW-1185">Reference proteome</keyword>
<dbReference type="RefSeq" id="XP_022285341.1">
    <property type="nucleotide sequence ID" value="XM_022429605.1"/>
</dbReference>
<dbReference type="GeneID" id="33936825"/>
<comment type="caution">
    <text evidence="1">The sequence shown here is derived from an EMBL/GenBank/DDBJ whole genome shotgun (WGS) entry which is preliminary data.</text>
</comment>
<organism evidence="1 2">
    <name type="scientific">Pochonia chlamydosporia 170</name>
    <dbReference type="NCBI Taxonomy" id="1380566"/>
    <lineage>
        <taxon>Eukaryota</taxon>
        <taxon>Fungi</taxon>
        <taxon>Dikarya</taxon>
        <taxon>Ascomycota</taxon>
        <taxon>Pezizomycotina</taxon>
        <taxon>Sordariomycetes</taxon>
        <taxon>Hypocreomycetidae</taxon>
        <taxon>Hypocreales</taxon>
        <taxon>Clavicipitaceae</taxon>
        <taxon>Pochonia</taxon>
    </lineage>
</organism>
<dbReference type="KEGG" id="pchm:VFPPC_17936"/>
<dbReference type="AlphaFoldDB" id="A0A219AQ70"/>
<evidence type="ECO:0000313" key="2">
    <source>
        <dbReference type="Proteomes" id="UP000078397"/>
    </source>
</evidence>